<name>A0A6A6VWK0_9PEZI</name>
<evidence type="ECO:0000256" key="1">
    <source>
        <dbReference type="SAM" id="MobiDB-lite"/>
    </source>
</evidence>
<sequence length="96" mass="10498">MAASSQATERGERAPPVGKDPSSIQQWIEEVESEEEEEEEEDDDDGSPQESEGDENPTEDEDEEDCAWDCCRCSSEAQEGDSVSIAIKGKANSARN</sequence>
<accession>A0A6A6VWK0</accession>
<dbReference type="RefSeq" id="XP_033596996.1">
    <property type="nucleotide sequence ID" value="XM_033744687.1"/>
</dbReference>
<protein>
    <submittedName>
        <fullName evidence="2">Uncharacterized protein</fullName>
    </submittedName>
</protein>
<dbReference type="Proteomes" id="UP000799437">
    <property type="component" value="Unassembled WGS sequence"/>
</dbReference>
<evidence type="ECO:0000313" key="3">
    <source>
        <dbReference type="Proteomes" id="UP000799437"/>
    </source>
</evidence>
<dbReference type="GeneID" id="54485741"/>
<proteinExistence type="predicted"/>
<dbReference type="AlphaFoldDB" id="A0A6A6VWK0"/>
<organism evidence="2 3">
    <name type="scientific">Pseudovirgaria hyperparasitica</name>
    <dbReference type="NCBI Taxonomy" id="470096"/>
    <lineage>
        <taxon>Eukaryota</taxon>
        <taxon>Fungi</taxon>
        <taxon>Dikarya</taxon>
        <taxon>Ascomycota</taxon>
        <taxon>Pezizomycotina</taxon>
        <taxon>Dothideomycetes</taxon>
        <taxon>Dothideomycetes incertae sedis</taxon>
        <taxon>Acrospermales</taxon>
        <taxon>Acrospermaceae</taxon>
        <taxon>Pseudovirgaria</taxon>
    </lineage>
</organism>
<gene>
    <name evidence="2" type="ORF">EJ05DRAFT_479518</name>
</gene>
<feature type="compositionally biased region" description="Acidic residues" evidence="1">
    <location>
        <begin position="29"/>
        <end position="67"/>
    </location>
</feature>
<evidence type="ECO:0000313" key="2">
    <source>
        <dbReference type="EMBL" id="KAF2754545.1"/>
    </source>
</evidence>
<keyword evidence="3" id="KW-1185">Reference proteome</keyword>
<reference evidence="2" key="1">
    <citation type="journal article" date="2020" name="Stud. Mycol.">
        <title>101 Dothideomycetes genomes: a test case for predicting lifestyles and emergence of pathogens.</title>
        <authorList>
            <person name="Haridas S."/>
            <person name="Albert R."/>
            <person name="Binder M."/>
            <person name="Bloem J."/>
            <person name="Labutti K."/>
            <person name="Salamov A."/>
            <person name="Andreopoulos B."/>
            <person name="Baker S."/>
            <person name="Barry K."/>
            <person name="Bills G."/>
            <person name="Bluhm B."/>
            <person name="Cannon C."/>
            <person name="Castanera R."/>
            <person name="Culley D."/>
            <person name="Daum C."/>
            <person name="Ezra D."/>
            <person name="Gonzalez J."/>
            <person name="Henrissat B."/>
            <person name="Kuo A."/>
            <person name="Liang C."/>
            <person name="Lipzen A."/>
            <person name="Lutzoni F."/>
            <person name="Magnuson J."/>
            <person name="Mondo S."/>
            <person name="Nolan M."/>
            <person name="Ohm R."/>
            <person name="Pangilinan J."/>
            <person name="Park H.-J."/>
            <person name="Ramirez L."/>
            <person name="Alfaro M."/>
            <person name="Sun H."/>
            <person name="Tritt A."/>
            <person name="Yoshinaga Y."/>
            <person name="Zwiers L.-H."/>
            <person name="Turgeon B."/>
            <person name="Goodwin S."/>
            <person name="Spatafora J."/>
            <person name="Crous P."/>
            <person name="Grigoriev I."/>
        </authorList>
    </citation>
    <scope>NUCLEOTIDE SEQUENCE</scope>
    <source>
        <strain evidence="2">CBS 121739</strain>
    </source>
</reference>
<dbReference type="EMBL" id="ML996580">
    <property type="protein sequence ID" value="KAF2754545.1"/>
    <property type="molecule type" value="Genomic_DNA"/>
</dbReference>
<feature type="region of interest" description="Disordered" evidence="1">
    <location>
        <begin position="1"/>
        <end position="96"/>
    </location>
</feature>